<keyword evidence="2 10" id="KW-0812">Transmembrane</keyword>
<dbReference type="Proteomes" id="UP000316759">
    <property type="component" value="Unassembled WGS sequence"/>
</dbReference>
<keyword evidence="7 10" id="KW-0472">Membrane</keyword>
<feature type="compositionally biased region" description="Low complexity" evidence="9">
    <location>
        <begin position="1093"/>
        <end position="1104"/>
    </location>
</feature>
<evidence type="ECO:0000256" key="5">
    <source>
        <dbReference type="ARBA" id="ARBA00022833"/>
    </source>
</evidence>
<dbReference type="PROSITE" id="PS50089">
    <property type="entry name" value="ZF_RING_2"/>
    <property type="match status" value="1"/>
</dbReference>
<dbReference type="EMBL" id="SUNJ01013230">
    <property type="protein sequence ID" value="TPP57415.1"/>
    <property type="molecule type" value="Genomic_DNA"/>
</dbReference>
<keyword evidence="3" id="KW-0479">Metal-binding</keyword>
<evidence type="ECO:0000256" key="6">
    <source>
        <dbReference type="ARBA" id="ARBA00022989"/>
    </source>
</evidence>
<comment type="subcellular location">
    <subcellularLocation>
        <location evidence="1">Membrane</location>
    </subcellularLocation>
</comment>
<feature type="transmembrane region" description="Helical" evidence="10">
    <location>
        <begin position="230"/>
        <end position="255"/>
    </location>
</feature>
<feature type="domain" description="RING-type" evidence="11">
    <location>
        <begin position="301"/>
        <end position="342"/>
    </location>
</feature>
<evidence type="ECO:0000259" key="11">
    <source>
        <dbReference type="PROSITE" id="PS50089"/>
    </source>
</evidence>
<evidence type="ECO:0000256" key="1">
    <source>
        <dbReference type="ARBA" id="ARBA00004370"/>
    </source>
</evidence>
<feature type="region of interest" description="Disordered" evidence="9">
    <location>
        <begin position="617"/>
        <end position="654"/>
    </location>
</feature>
<dbReference type="OrthoDB" id="9984778at2759"/>
<feature type="region of interest" description="Disordered" evidence="9">
    <location>
        <begin position="1041"/>
        <end position="1122"/>
    </location>
</feature>
<evidence type="ECO:0000256" key="3">
    <source>
        <dbReference type="ARBA" id="ARBA00022723"/>
    </source>
</evidence>
<dbReference type="InterPro" id="IPR001841">
    <property type="entry name" value="Znf_RING"/>
</dbReference>
<feature type="compositionally biased region" description="Polar residues" evidence="9">
    <location>
        <begin position="639"/>
        <end position="653"/>
    </location>
</feature>
<evidence type="ECO:0000256" key="7">
    <source>
        <dbReference type="ARBA" id="ARBA00023136"/>
    </source>
</evidence>
<keyword evidence="13" id="KW-1185">Reference proteome</keyword>
<dbReference type="PROSITE" id="PS51257">
    <property type="entry name" value="PROKAR_LIPOPROTEIN"/>
    <property type="match status" value="1"/>
</dbReference>
<feature type="region of interest" description="Disordered" evidence="9">
    <location>
        <begin position="82"/>
        <end position="101"/>
    </location>
</feature>
<dbReference type="STRING" id="46835.A0A504YB09"/>
<dbReference type="AlphaFoldDB" id="A0A504YB09"/>
<feature type="compositionally biased region" description="Basic and acidic residues" evidence="9">
    <location>
        <begin position="82"/>
        <end position="91"/>
    </location>
</feature>
<feature type="compositionally biased region" description="Polar residues" evidence="9">
    <location>
        <begin position="617"/>
        <end position="632"/>
    </location>
</feature>
<keyword evidence="5" id="KW-0862">Zinc</keyword>
<dbReference type="Gene3D" id="3.30.40.10">
    <property type="entry name" value="Zinc/RING finger domain, C3HC4 (zinc finger)"/>
    <property type="match status" value="1"/>
</dbReference>
<evidence type="ECO:0000313" key="12">
    <source>
        <dbReference type="EMBL" id="TPP57415.1"/>
    </source>
</evidence>
<dbReference type="SUPFAM" id="SSF57850">
    <property type="entry name" value="RING/U-box"/>
    <property type="match status" value="1"/>
</dbReference>
<keyword evidence="6 10" id="KW-1133">Transmembrane helix</keyword>
<feature type="compositionally biased region" description="Low complexity" evidence="9">
    <location>
        <begin position="1009"/>
        <end position="1018"/>
    </location>
</feature>
<dbReference type="PANTHER" id="PTHR46539">
    <property type="entry name" value="E3 UBIQUITIN-PROTEIN LIGASE ATL42"/>
    <property type="match status" value="1"/>
</dbReference>
<feature type="compositionally biased region" description="Polar residues" evidence="9">
    <location>
        <begin position="1052"/>
        <end position="1071"/>
    </location>
</feature>
<sequence>MRTTNSFRLRLLVPFMWLAVFGACVPLHTNGLHFEITFYRLSNSSDRVTARYELSPHSPVTVLRSSIASIYAVFCLPKDHTKTDPTPDRHSLSNKPATSETENRVRITRVWCQNGTVSSNFLSRSNASLVIYIHKCEGDDSMVSSFHRAAVVAHRPNQTVLNLTVTAHDRLYHWMVSSQPVYARWSRVDKLSGPSNAILPQRSLNTTSVNLLKQLSASQAQVDRNHVTTIMIYVLLAFFTLFVLTGILGLVGYLIQRLRHMHNKRRCSRHLVLATRKAMKKLPLRTLRPSDIEVSSGYDQCAVCIELYKASDVIRILPCRHFYHKKCIDPWLLEQRSCPLCKLDILKSCGIMLGLSAEDESYLATRLVERDANSDSSTSSYSVSVGPHSVGSRIKRVLTSLIGKQTDSGCDACSLAYLHVMQLDALRYGIPPTSALRPILRNYEMDQSSERLPVFAGQNEVYSPPAEFHYRPVERFFSWVYPCLCFWRQSCLYRGNSAAADDSCHPGVIPVCDNSVHATPFYMDDDTTQALRTARLLCYRNSQSTDRLCYYHASAMGVPNLFRTPHEVHWTRYASHYTTLRHHWNDARSRTVHFSQSVAHRSGWRQRFRSKRWNMVTSQAADSGQKQSSLNVTPREANSLLTPSDKNPSQSIPSEPLVMNVVDQHSASDATNNASFITIICYHISSVTSNTNVTNGDTVGKLDECQRLSALPPISVVGTLSSSSSDGSSEPSLVILPPSSIPGYISPLDRLWSPWYSSAAHIPPPPPTYMESLSQSLYHGTTGVGPNKPTSRARFQYKIRSRKFRGGYHPYLLAGIGRRSAQNHFTFKEWLNPNTSQCTQSNPRRSWRTPFNSSIARQDGLVCSLSRLLCASRTRETSAACSDSVTTEPIKTQSTGLLTGAPPPYCQATEAVPENVSSNTTCFRPVHPIPWPNANISCPLCRAEMRQVAHLLREYHQVGPIWHRMIHPRDPLKRTVATAQWCTPCENVVRKPRNHHHHSHYQHHRHQGQLRYQRQQQQQLIEQKLSSTLRTAVHVHSYDLCQPPSYRPSDATVDSTQAGHGDSSESATTCRLQGVRVTVEPPEVQYHNGPLTSDSSSSPAASDPGEAVCCSDSPPDMNLGAD</sequence>
<evidence type="ECO:0000256" key="9">
    <source>
        <dbReference type="SAM" id="MobiDB-lite"/>
    </source>
</evidence>
<gene>
    <name evidence="12" type="ORF">FGIG_06001</name>
</gene>
<dbReference type="InterPro" id="IPR013083">
    <property type="entry name" value="Znf_RING/FYVE/PHD"/>
</dbReference>
<name>A0A504YB09_FASGI</name>
<evidence type="ECO:0000256" key="8">
    <source>
        <dbReference type="PROSITE-ProRule" id="PRU00175"/>
    </source>
</evidence>
<protein>
    <submittedName>
        <fullName evidence="12">RING finger protein</fullName>
    </submittedName>
</protein>
<dbReference type="GO" id="GO:0016020">
    <property type="term" value="C:membrane"/>
    <property type="evidence" value="ECO:0007669"/>
    <property type="project" value="UniProtKB-SubCell"/>
</dbReference>
<evidence type="ECO:0000256" key="4">
    <source>
        <dbReference type="ARBA" id="ARBA00022771"/>
    </source>
</evidence>
<feature type="region of interest" description="Disordered" evidence="9">
    <location>
        <begin position="993"/>
        <end position="1018"/>
    </location>
</feature>
<dbReference type="FunFam" id="3.30.40.10:FF:000009">
    <property type="entry name" value="E3 ubiquitin-protein ligase RNF130"/>
    <property type="match status" value="1"/>
</dbReference>
<keyword evidence="4 8" id="KW-0863">Zinc-finger</keyword>
<evidence type="ECO:0000256" key="10">
    <source>
        <dbReference type="SAM" id="Phobius"/>
    </source>
</evidence>
<feature type="compositionally biased region" description="Basic residues" evidence="9">
    <location>
        <begin position="993"/>
        <end position="1008"/>
    </location>
</feature>
<reference evidence="12 13" key="1">
    <citation type="submission" date="2019-04" db="EMBL/GenBank/DDBJ databases">
        <title>Annotation for the trematode Fasciola gigantica.</title>
        <authorList>
            <person name="Choi Y.-J."/>
        </authorList>
    </citation>
    <scope>NUCLEOTIDE SEQUENCE [LARGE SCALE GENOMIC DNA]</scope>
    <source>
        <strain evidence="12">Uganda_cow_1</strain>
    </source>
</reference>
<proteinExistence type="predicted"/>
<evidence type="ECO:0000256" key="2">
    <source>
        <dbReference type="ARBA" id="ARBA00022692"/>
    </source>
</evidence>
<dbReference type="SMART" id="SM00184">
    <property type="entry name" value="RING"/>
    <property type="match status" value="1"/>
</dbReference>
<accession>A0A504YB09</accession>
<dbReference type="PANTHER" id="PTHR46539:SF23">
    <property type="entry name" value="RING-TYPE DOMAIN-CONTAINING PROTEIN"/>
    <property type="match status" value="1"/>
</dbReference>
<evidence type="ECO:0000313" key="13">
    <source>
        <dbReference type="Proteomes" id="UP000316759"/>
    </source>
</evidence>
<comment type="caution">
    <text evidence="12">The sequence shown here is derived from an EMBL/GenBank/DDBJ whole genome shotgun (WGS) entry which is preliminary data.</text>
</comment>
<dbReference type="Pfam" id="PF13639">
    <property type="entry name" value="zf-RING_2"/>
    <property type="match status" value="1"/>
</dbReference>
<dbReference type="GO" id="GO:0008270">
    <property type="term" value="F:zinc ion binding"/>
    <property type="evidence" value="ECO:0007669"/>
    <property type="project" value="UniProtKB-KW"/>
</dbReference>
<organism evidence="12 13">
    <name type="scientific">Fasciola gigantica</name>
    <name type="common">Giant liver fluke</name>
    <dbReference type="NCBI Taxonomy" id="46835"/>
    <lineage>
        <taxon>Eukaryota</taxon>
        <taxon>Metazoa</taxon>
        <taxon>Spiralia</taxon>
        <taxon>Lophotrochozoa</taxon>
        <taxon>Platyhelminthes</taxon>
        <taxon>Trematoda</taxon>
        <taxon>Digenea</taxon>
        <taxon>Plagiorchiida</taxon>
        <taxon>Echinostomata</taxon>
        <taxon>Echinostomatoidea</taxon>
        <taxon>Fasciolidae</taxon>
        <taxon>Fasciola</taxon>
    </lineage>
</organism>